<reference evidence="1" key="1">
    <citation type="submission" date="2020-04" db="EMBL/GenBank/DDBJ databases">
        <title>Global-level population genomics: horizontal gene transfer, symbiosis and evolution in Rhizobia.</title>
        <authorList>
            <person name="Gai Y."/>
        </authorList>
    </citation>
    <scope>NUCLEOTIDE SEQUENCE</scope>
    <source>
        <strain evidence="1">BLR57</strain>
    </source>
</reference>
<gene>
    <name evidence="1" type="ORF">HJB63_01300</name>
</gene>
<dbReference type="AlphaFoldDB" id="A0A9Q3QVA8"/>
<organism evidence="1 2">
    <name type="scientific">Rhizobium lentis</name>
    <dbReference type="NCBI Taxonomy" id="1138194"/>
    <lineage>
        <taxon>Bacteria</taxon>
        <taxon>Pseudomonadati</taxon>
        <taxon>Pseudomonadota</taxon>
        <taxon>Alphaproteobacteria</taxon>
        <taxon>Hyphomicrobiales</taxon>
        <taxon>Rhizobiaceae</taxon>
        <taxon>Rhizobium/Agrobacterium group</taxon>
        <taxon>Rhizobium</taxon>
    </lineage>
</organism>
<sequence length="95" mass="11014">MAGEQVWYWFRELDSQRTGNGFGANPIGFQAIGEWSRLRGVNLLQWQLDAIIAMDLKRREVMAQKAADKEETENKVSERPLSSRLFDAIFPNKRK</sequence>
<dbReference type="Pfam" id="PF23812">
    <property type="entry name" value="Phage_TAC_18"/>
    <property type="match status" value="1"/>
</dbReference>
<comment type="caution">
    <text evidence="1">The sequence shown here is derived from an EMBL/GenBank/DDBJ whole genome shotgun (WGS) entry which is preliminary data.</text>
</comment>
<evidence type="ECO:0000313" key="1">
    <source>
        <dbReference type="EMBL" id="MBX5021228.1"/>
    </source>
</evidence>
<dbReference type="InterPro" id="IPR056919">
    <property type="entry name" value="Phage_TAC_18"/>
</dbReference>
<protein>
    <submittedName>
        <fullName evidence="1">Uncharacterized protein</fullName>
    </submittedName>
</protein>
<dbReference type="RefSeq" id="WP_221133370.1">
    <property type="nucleotide sequence ID" value="NZ_JABDYC010000001.1"/>
</dbReference>
<evidence type="ECO:0000313" key="2">
    <source>
        <dbReference type="Proteomes" id="UP000749740"/>
    </source>
</evidence>
<name>A0A9Q3QVA8_9HYPH</name>
<dbReference type="Proteomes" id="UP000749740">
    <property type="component" value="Unassembled WGS sequence"/>
</dbReference>
<dbReference type="EMBL" id="JABDYC010000001">
    <property type="protein sequence ID" value="MBX5021228.1"/>
    <property type="molecule type" value="Genomic_DNA"/>
</dbReference>
<accession>A0A9Q3QVA8</accession>
<proteinExistence type="predicted"/>